<reference evidence="1 2" key="1">
    <citation type="submission" date="2021-06" db="EMBL/GenBank/DDBJ databases">
        <title>Caerostris darwini draft genome.</title>
        <authorList>
            <person name="Kono N."/>
            <person name="Arakawa K."/>
        </authorList>
    </citation>
    <scope>NUCLEOTIDE SEQUENCE [LARGE SCALE GENOMIC DNA]</scope>
</reference>
<dbReference type="EMBL" id="BPLQ01012203">
    <property type="protein sequence ID" value="GIY63690.1"/>
    <property type="molecule type" value="Genomic_DNA"/>
</dbReference>
<evidence type="ECO:0000313" key="1">
    <source>
        <dbReference type="EMBL" id="GIY63690.1"/>
    </source>
</evidence>
<comment type="caution">
    <text evidence="1">The sequence shown here is derived from an EMBL/GenBank/DDBJ whole genome shotgun (WGS) entry which is preliminary data.</text>
</comment>
<protein>
    <recommendedName>
        <fullName evidence="3">Secreted protein</fullName>
    </recommendedName>
</protein>
<evidence type="ECO:0000313" key="2">
    <source>
        <dbReference type="Proteomes" id="UP001054837"/>
    </source>
</evidence>
<sequence>MKNPPLFHLKILTLYQMVADCSSRCLLIVFLGQAETTGNRLTLALRSRVWAKQRFSQVTPVNYSRLQFDNHLVNTRTASNGENHKISELENVYLYHVTV</sequence>
<proteinExistence type="predicted"/>
<accession>A0AAV4V296</accession>
<evidence type="ECO:0008006" key="3">
    <source>
        <dbReference type="Google" id="ProtNLM"/>
    </source>
</evidence>
<name>A0AAV4V296_9ARAC</name>
<dbReference type="AlphaFoldDB" id="A0AAV4V296"/>
<keyword evidence="2" id="KW-1185">Reference proteome</keyword>
<dbReference type="Proteomes" id="UP001054837">
    <property type="component" value="Unassembled WGS sequence"/>
</dbReference>
<gene>
    <name evidence="1" type="ORF">CDAR_480491</name>
</gene>
<organism evidence="1 2">
    <name type="scientific">Caerostris darwini</name>
    <dbReference type="NCBI Taxonomy" id="1538125"/>
    <lineage>
        <taxon>Eukaryota</taxon>
        <taxon>Metazoa</taxon>
        <taxon>Ecdysozoa</taxon>
        <taxon>Arthropoda</taxon>
        <taxon>Chelicerata</taxon>
        <taxon>Arachnida</taxon>
        <taxon>Araneae</taxon>
        <taxon>Araneomorphae</taxon>
        <taxon>Entelegynae</taxon>
        <taxon>Araneoidea</taxon>
        <taxon>Araneidae</taxon>
        <taxon>Caerostris</taxon>
    </lineage>
</organism>